<comment type="caution">
    <text evidence="1">The sequence shown here is derived from an EMBL/GenBank/DDBJ whole genome shotgun (WGS) entry which is preliminary data.</text>
</comment>
<accession>A0AAV6LLA9</accession>
<organism evidence="1 2">
    <name type="scientific">Rhododendron griersonianum</name>
    <dbReference type="NCBI Taxonomy" id="479676"/>
    <lineage>
        <taxon>Eukaryota</taxon>
        <taxon>Viridiplantae</taxon>
        <taxon>Streptophyta</taxon>
        <taxon>Embryophyta</taxon>
        <taxon>Tracheophyta</taxon>
        <taxon>Spermatophyta</taxon>
        <taxon>Magnoliopsida</taxon>
        <taxon>eudicotyledons</taxon>
        <taxon>Gunneridae</taxon>
        <taxon>Pentapetalae</taxon>
        <taxon>asterids</taxon>
        <taxon>Ericales</taxon>
        <taxon>Ericaceae</taxon>
        <taxon>Ericoideae</taxon>
        <taxon>Rhodoreae</taxon>
        <taxon>Rhododendron</taxon>
    </lineage>
</organism>
<gene>
    <name evidence="1" type="ORF">RHGRI_000945</name>
</gene>
<name>A0AAV6LLA9_9ERIC</name>
<dbReference type="AlphaFoldDB" id="A0AAV6LLA9"/>
<proteinExistence type="predicted"/>
<reference evidence="1" key="1">
    <citation type="submission" date="2020-08" db="EMBL/GenBank/DDBJ databases">
        <title>Plant Genome Project.</title>
        <authorList>
            <person name="Zhang R.-G."/>
        </authorList>
    </citation>
    <scope>NUCLEOTIDE SEQUENCE</scope>
    <source>
        <strain evidence="1">WSP0</strain>
        <tissue evidence="1">Leaf</tissue>
    </source>
</reference>
<keyword evidence="2" id="KW-1185">Reference proteome</keyword>
<evidence type="ECO:0000313" key="1">
    <source>
        <dbReference type="EMBL" id="KAG5564911.1"/>
    </source>
</evidence>
<protein>
    <submittedName>
        <fullName evidence="1">Uncharacterized protein</fullName>
    </submittedName>
</protein>
<evidence type="ECO:0000313" key="2">
    <source>
        <dbReference type="Proteomes" id="UP000823749"/>
    </source>
</evidence>
<dbReference type="Proteomes" id="UP000823749">
    <property type="component" value="Chromosome 1"/>
</dbReference>
<dbReference type="EMBL" id="JACTNZ010000001">
    <property type="protein sequence ID" value="KAG5564911.1"/>
    <property type="molecule type" value="Genomic_DNA"/>
</dbReference>
<sequence>MPPVISRNSTPKPRLGILFRPPLIDLEDECDELDDYEVLSHAIVGDTIIFSTRKGIYAVDVVLRYWKHLSSLGGEDEFPFRERSVFLDGFWYAFPCTYQSPVSAYDFDWDEGFRGCRELGATRPSCLVKHEASEIMVPMEERTLFIVRAGFPRHAPRNC</sequence>